<dbReference type="Gene3D" id="1.25.40.20">
    <property type="entry name" value="Ankyrin repeat-containing domain"/>
    <property type="match status" value="1"/>
</dbReference>
<dbReference type="GeneID" id="110771784"/>
<dbReference type="RefSeq" id="XP_021831830.1">
    <property type="nucleotide sequence ID" value="XM_021976138.1"/>
</dbReference>
<evidence type="ECO:0000313" key="3">
    <source>
        <dbReference type="Proteomes" id="UP000515124"/>
    </source>
</evidence>
<evidence type="ECO:0000313" key="4">
    <source>
        <dbReference type="RefSeq" id="XP_021831830.1"/>
    </source>
</evidence>
<evidence type="ECO:0000256" key="2">
    <source>
        <dbReference type="SAM" id="MobiDB-lite"/>
    </source>
</evidence>
<feature type="compositionally biased region" description="Basic and acidic residues" evidence="2">
    <location>
        <begin position="100"/>
        <end position="115"/>
    </location>
</feature>
<proteinExistence type="predicted"/>
<accession>A0A6P5TXQ9</accession>
<dbReference type="InterPro" id="IPR036770">
    <property type="entry name" value="Ankyrin_rpt-contain_sf"/>
</dbReference>
<feature type="region of interest" description="Disordered" evidence="2">
    <location>
        <begin position="100"/>
        <end position="124"/>
    </location>
</feature>
<reference evidence="4" key="1">
    <citation type="submission" date="2025-08" db="UniProtKB">
        <authorList>
            <consortium name="RefSeq"/>
        </authorList>
    </citation>
    <scope>IDENTIFICATION</scope>
</reference>
<dbReference type="KEGG" id="pavi:110771784"/>
<dbReference type="SUPFAM" id="SSF48403">
    <property type="entry name" value="Ankyrin repeat"/>
    <property type="match status" value="1"/>
</dbReference>
<keyword evidence="1" id="KW-0040">ANK repeat</keyword>
<name>A0A6P5TXQ9_PRUAV</name>
<protein>
    <submittedName>
        <fullName evidence="4">Transient receptor potential cation channel subfamily A member 1-like</fullName>
    </submittedName>
</protein>
<keyword evidence="3" id="KW-1185">Reference proteome</keyword>
<organism evidence="3 4">
    <name type="scientific">Prunus avium</name>
    <name type="common">Cherry</name>
    <name type="synonym">Cerasus avium</name>
    <dbReference type="NCBI Taxonomy" id="42229"/>
    <lineage>
        <taxon>Eukaryota</taxon>
        <taxon>Viridiplantae</taxon>
        <taxon>Streptophyta</taxon>
        <taxon>Embryophyta</taxon>
        <taxon>Tracheophyta</taxon>
        <taxon>Spermatophyta</taxon>
        <taxon>Magnoliopsida</taxon>
        <taxon>eudicotyledons</taxon>
        <taxon>Gunneridae</taxon>
        <taxon>Pentapetalae</taxon>
        <taxon>rosids</taxon>
        <taxon>fabids</taxon>
        <taxon>Rosales</taxon>
        <taxon>Rosaceae</taxon>
        <taxon>Amygdaloideae</taxon>
        <taxon>Amygdaleae</taxon>
        <taxon>Prunus</taxon>
    </lineage>
</organism>
<dbReference type="Proteomes" id="UP000515124">
    <property type="component" value="Unplaced"/>
</dbReference>
<dbReference type="AlphaFoldDB" id="A0A6P5TXQ9"/>
<dbReference type="Pfam" id="PF12796">
    <property type="entry name" value="Ank_2"/>
    <property type="match status" value="1"/>
</dbReference>
<feature type="repeat" description="ANK" evidence="1">
    <location>
        <begin position="69"/>
        <end position="92"/>
    </location>
</feature>
<gene>
    <name evidence="4" type="primary">LOC110771784</name>
</gene>
<evidence type="ECO:0000256" key="1">
    <source>
        <dbReference type="PROSITE-ProRule" id="PRU00023"/>
    </source>
</evidence>
<dbReference type="SMART" id="SM00248">
    <property type="entry name" value="ANK"/>
    <property type="match status" value="2"/>
</dbReference>
<dbReference type="PROSITE" id="PS50297">
    <property type="entry name" value="ANK_REP_REGION"/>
    <property type="match status" value="1"/>
</dbReference>
<dbReference type="InterPro" id="IPR002110">
    <property type="entry name" value="Ankyrin_rpt"/>
</dbReference>
<dbReference type="PANTHER" id="PTHR24121">
    <property type="entry name" value="NO MECHANORECEPTOR POTENTIAL C, ISOFORM D-RELATED"/>
    <property type="match status" value="1"/>
</dbReference>
<sequence>MEPSLHEAARSGDVGFLRRMKDGDVSIDLLLQKTPKGNNTLHVAAEFKQIEFFKELDDQSSLFWATNEKGGTPLHVAARGGCDQVVKFLIEHTKKMLHVQEADEESRSTDSEAHKQLLQMTNLQ</sequence>
<dbReference type="PROSITE" id="PS50088">
    <property type="entry name" value="ANK_REPEAT"/>
    <property type="match status" value="1"/>
</dbReference>
<dbReference type="PANTHER" id="PTHR24121:SF21">
    <property type="entry name" value="ANKYRIN REPEAT FAMILY PROTEIN"/>
    <property type="match status" value="1"/>
</dbReference>